<evidence type="ECO:0000256" key="7">
    <source>
        <dbReference type="ARBA" id="ARBA00022741"/>
    </source>
</evidence>
<evidence type="ECO:0000256" key="2">
    <source>
        <dbReference type="ARBA" id="ARBA00006495"/>
    </source>
</evidence>
<evidence type="ECO:0000256" key="4">
    <source>
        <dbReference type="ARBA" id="ARBA00022490"/>
    </source>
</evidence>
<evidence type="ECO:0000256" key="6">
    <source>
        <dbReference type="ARBA" id="ARBA00022679"/>
    </source>
</evidence>
<comment type="subcellular location">
    <subcellularLocation>
        <location evidence="1">Cytoplasm</location>
    </subcellularLocation>
</comment>
<dbReference type="SUPFAM" id="SSF54211">
    <property type="entry name" value="Ribosomal protein S5 domain 2-like"/>
    <property type="match status" value="1"/>
</dbReference>
<keyword evidence="4" id="KW-0963">Cytoplasm</keyword>
<evidence type="ECO:0000256" key="1">
    <source>
        <dbReference type="ARBA" id="ARBA00004496"/>
    </source>
</evidence>
<dbReference type="Pfam" id="PF08544">
    <property type="entry name" value="GHMP_kinases_C"/>
    <property type="match status" value="1"/>
</dbReference>
<dbReference type="InterPro" id="IPR020568">
    <property type="entry name" value="Ribosomal_Su5_D2-typ_SF"/>
</dbReference>
<dbReference type="RefSeq" id="WP_382349317.1">
    <property type="nucleotide sequence ID" value="NZ_JBHSMC010000005.1"/>
</dbReference>
<comment type="similarity">
    <text evidence="2">Belongs to the GHMP kinase family. Mevalonate kinase subfamily.</text>
</comment>
<dbReference type="Pfam" id="PF00288">
    <property type="entry name" value="GHMP_kinases_N"/>
    <property type="match status" value="1"/>
</dbReference>
<protein>
    <recommendedName>
        <fullName evidence="3">mevalonate kinase</fullName>
        <ecNumber evidence="3">2.7.1.36</ecNumber>
    </recommendedName>
</protein>
<evidence type="ECO:0000256" key="10">
    <source>
        <dbReference type="ARBA" id="ARBA00022842"/>
    </source>
</evidence>
<organism evidence="15 16">
    <name type="scientific">Lederbergia graminis</name>
    <dbReference type="NCBI Taxonomy" id="735518"/>
    <lineage>
        <taxon>Bacteria</taxon>
        <taxon>Bacillati</taxon>
        <taxon>Bacillota</taxon>
        <taxon>Bacilli</taxon>
        <taxon>Bacillales</taxon>
        <taxon>Bacillaceae</taxon>
        <taxon>Lederbergia</taxon>
    </lineage>
</organism>
<evidence type="ECO:0000259" key="13">
    <source>
        <dbReference type="Pfam" id="PF00288"/>
    </source>
</evidence>
<dbReference type="NCBIfam" id="TIGR00549">
    <property type="entry name" value="mevalon_kin"/>
    <property type="match status" value="1"/>
</dbReference>
<comment type="pathway">
    <text evidence="12">Isoprenoid biosynthesis; isopentenyl diphosphate biosynthesis via mevalonate pathway; isopentenyl diphosphate from (R)-mevalonate: step 1/3.</text>
</comment>
<evidence type="ECO:0000256" key="11">
    <source>
        <dbReference type="ARBA" id="ARBA00023098"/>
    </source>
</evidence>
<keyword evidence="9" id="KW-0067">ATP-binding</keyword>
<keyword evidence="8 15" id="KW-0418">Kinase</keyword>
<keyword evidence="5" id="KW-0444">Lipid biosynthesis</keyword>
<evidence type="ECO:0000256" key="12">
    <source>
        <dbReference type="ARBA" id="ARBA00029438"/>
    </source>
</evidence>
<dbReference type="PRINTS" id="PR00959">
    <property type="entry name" value="MEVGALKINASE"/>
</dbReference>
<dbReference type="Gene3D" id="3.30.70.890">
    <property type="entry name" value="GHMP kinase, C-terminal domain"/>
    <property type="match status" value="1"/>
</dbReference>
<dbReference type="InterPro" id="IPR014721">
    <property type="entry name" value="Ribsml_uS5_D2-typ_fold_subgr"/>
</dbReference>
<keyword evidence="10" id="KW-0460">Magnesium</keyword>
<dbReference type="SUPFAM" id="SSF55060">
    <property type="entry name" value="GHMP Kinase, C-terminal domain"/>
    <property type="match status" value="1"/>
</dbReference>
<evidence type="ECO:0000256" key="5">
    <source>
        <dbReference type="ARBA" id="ARBA00022516"/>
    </source>
</evidence>
<evidence type="ECO:0000256" key="9">
    <source>
        <dbReference type="ARBA" id="ARBA00022840"/>
    </source>
</evidence>
<dbReference type="InterPro" id="IPR006204">
    <property type="entry name" value="GHMP_kinase_N_dom"/>
</dbReference>
<name>A0ABW0LIR1_9BACI</name>
<dbReference type="EC" id="2.7.1.36" evidence="3"/>
<feature type="domain" description="GHMP kinase N-terminal" evidence="13">
    <location>
        <begin position="80"/>
        <end position="155"/>
    </location>
</feature>
<keyword evidence="7" id="KW-0547">Nucleotide-binding</keyword>
<evidence type="ECO:0000256" key="8">
    <source>
        <dbReference type="ARBA" id="ARBA00022777"/>
    </source>
</evidence>
<feature type="domain" description="GHMP kinase C-terminal" evidence="14">
    <location>
        <begin position="224"/>
        <end position="304"/>
    </location>
</feature>
<keyword evidence="11" id="KW-0443">Lipid metabolism</keyword>
<dbReference type="GO" id="GO:0004496">
    <property type="term" value="F:mevalonate kinase activity"/>
    <property type="evidence" value="ECO:0007669"/>
    <property type="project" value="UniProtKB-EC"/>
</dbReference>
<evidence type="ECO:0000259" key="14">
    <source>
        <dbReference type="Pfam" id="PF08544"/>
    </source>
</evidence>
<comment type="caution">
    <text evidence="15">The sequence shown here is derived from an EMBL/GenBank/DDBJ whole genome shotgun (WGS) entry which is preliminary data.</text>
</comment>
<dbReference type="InterPro" id="IPR006205">
    <property type="entry name" value="Mev_gal_kin"/>
</dbReference>
<dbReference type="PROSITE" id="PS00627">
    <property type="entry name" value="GHMP_KINASES_ATP"/>
    <property type="match status" value="1"/>
</dbReference>
<keyword evidence="6 15" id="KW-0808">Transferase</keyword>
<reference evidence="16" key="1">
    <citation type="journal article" date="2019" name="Int. J. Syst. Evol. Microbiol.">
        <title>The Global Catalogue of Microorganisms (GCM) 10K type strain sequencing project: providing services to taxonomists for standard genome sequencing and annotation.</title>
        <authorList>
            <consortium name="The Broad Institute Genomics Platform"/>
            <consortium name="The Broad Institute Genome Sequencing Center for Infectious Disease"/>
            <person name="Wu L."/>
            <person name="Ma J."/>
        </authorList>
    </citation>
    <scope>NUCLEOTIDE SEQUENCE [LARGE SCALE GENOMIC DNA]</scope>
    <source>
        <strain evidence="16">CGMCC 1.12237</strain>
    </source>
</reference>
<dbReference type="Gene3D" id="3.30.230.10">
    <property type="match status" value="1"/>
</dbReference>
<accession>A0ABW0LIR1</accession>
<evidence type="ECO:0000256" key="3">
    <source>
        <dbReference type="ARBA" id="ARBA00012103"/>
    </source>
</evidence>
<keyword evidence="16" id="KW-1185">Reference proteome</keyword>
<proteinExistence type="inferred from homology"/>
<dbReference type="Proteomes" id="UP001596147">
    <property type="component" value="Unassembled WGS sequence"/>
</dbReference>
<dbReference type="InterPro" id="IPR036554">
    <property type="entry name" value="GHMP_kinase_C_sf"/>
</dbReference>
<gene>
    <name evidence="15" type="primary">mvk</name>
    <name evidence="15" type="ORF">ACFPM4_06715</name>
</gene>
<evidence type="ECO:0000313" key="15">
    <source>
        <dbReference type="EMBL" id="MFC5464453.1"/>
    </source>
</evidence>
<dbReference type="InterPro" id="IPR013750">
    <property type="entry name" value="GHMP_kinase_C_dom"/>
</dbReference>
<evidence type="ECO:0000313" key="16">
    <source>
        <dbReference type="Proteomes" id="UP001596147"/>
    </source>
</evidence>
<sequence length="318" mass="34550">MNKTSNDFGIGTSYSKLILIGEHSVVYGKPAIALPFPTIEAKSEVFGMNGPIMMESPYYSGLLSEIPDMLIGISACILETCKLLNKPQEGFLIRISSSIPIGRGLGSSAALAIAIVRSLFSFYKLPIDEKLLMHLVHNAEKYAHGNPSGIDMFAASSEHPIWFQKKKPIIPLHIQDPFYVVVGDSGRVGDTRTAVESIREKYIAEPSRTENSINLLELYTYKAKEALLIGDATTLGEMMNLAQKELVLLGVSDQGIDYLVDVALQEGALGAKLTGGGRGGCIIALANSIEHARIVSKQLKKAGANQTWYFQFGLDRGE</sequence>
<dbReference type="PANTHER" id="PTHR43290">
    <property type="entry name" value="MEVALONATE KINASE"/>
    <property type="match status" value="1"/>
</dbReference>
<dbReference type="InterPro" id="IPR006203">
    <property type="entry name" value="GHMP_knse_ATP-bd_CS"/>
</dbReference>
<dbReference type="PANTHER" id="PTHR43290:SF2">
    <property type="entry name" value="MEVALONATE KINASE"/>
    <property type="match status" value="1"/>
</dbReference>
<dbReference type="EMBL" id="JBHSMC010000005">
    <property type="protein sequence ID" value="MFC5464453.1"/>
    <property type="molecule type" value="Genomic_DNA"/>
</dbReference>